<organism evidence="1 2">
    <name type="scientific">Linnemannia schmuckeri</name>
    <dbReference type="NCBI Taxonomy" id="64567"/>
    <lineage>
        <taxon>Eukaryota</taxon>
        <taxon>Fungi</taxon>
        <taxon>Fungi incertae sedis</taxon>
        <taxon>Mucoromycota</taxon>
        <taxon>Mortierellomycotina</taxon>
        <taxon>Mortierellomycetes</taxon>
        <taxon>Mortierellales</taxon>
        <taxon>Mortierellaceae</taxon>
        <taxon>Linnemannia</taxon>
    </lineage>
</organism>
<keyword evidence="2" id="KW-1185">Reference proteome</keyword>
<sequence>MKRYRQVSRQLVYDIFMLPRQESQPEQNVSQDPHQAALDALHKRERELVANLQHGSPILADNTRNAYRVILLDYKKFCDHEYIIEQSNRYEVNPIKALAYLNYLYRQQTPKHIGTGTTERRIVLDRETVLSHRVPIQGAMGTVDLISYVDAEEAAGK</sequence>
<evidence type="ECO:0000313" key="1">
    <source>
        <dbReference type="EMBL" id="KAF9131193.1"/>
    </source>
</evidence>
<evidence type="ECO:0000313" key="2">
    <source>
        <dbReference type="Proteomes" id="UP000748756"/>
    </source>
</evidence>
<dbReference type="EMBL" id="JAAAUQ010001901">
    <property type="protein sequence ID" value="KAF9131193.1"/>
    <property type="molecule type" value="Genomic_DNA"/>
</dbReference>
<protein>
    <submittedName>
        <fullName evidence="1">Uncharacterized protein</fullName>
    </submittedName>
</protein>
<reference evidence="1" key="1">
    <citation type="journal article" date="2020" name="Fungal Divers.">
        <title>Resolving the Mortierellaceae phylogeny through synthesis of multi-gene phylogenetics and phylogenomics.</title>
        <authorList>
            <person name="Vandepol N."/>
            <person name="Liber J."/>
            <person name="Desiro A."/>
            <person name="Na H."/>
            <person name="Kennedy M."/>
            <person name="Barry K."/>
            <person name="Grigoriev I.V."/>
            <person name="Miller A.N."/>
            <person name="O'Donnell K."/>
            <person name="Stajich J.E."/>
            <person name="Bonito G."/>
        </authorList>
    </citation>
    <scope>NUCLEOTIDE SEQUENCE</scope>
    <source>
        <strain evidence="1">NRRL 6426</strain>
    </source>
</reference>
<accession>A0A9P5RG98</accession>
<name>A0A9P5RG98_9FUNG</name>
<dbReference type="AlphaFoldDB" id="A0A9P5RG98"/>
<dbReference type="OrthoDB" id="2420286at2759"/>
<proteinExistence type="predicted"/>
<gene>
    <name evidence="1" type="ORF">BG015_003906</name>
</gene>
<comment type="caution">
    <text evidence="1">The sequence shown here is derived from an EMBL/GenBank/DDBJ whole genome shotgun (WGS) entry which is preliminary data.</text>
</comment>
<feature type="non-terminal residue" evidence="1">
    <location>
        <position position="1"/>
    </location>
</feature>
<dbReference type="Proteomes" id="UP000748756">
    <property type="component" value="Unassembled WGS sequence"/>
</dbReference>